<accession>A0A4Y7IAL0</accession>
<keyword evidence="1" id="KW-0812">Transmembrane</keyword>
<sequence length="221" mass="24761">MALTASTVAPFRFQIKLFGSQRFPVQSGSCLLLFPNKHRQVVMKCSAKETGLGQFSDPSKLKMQFGDLGDKLWQTFPEPVKEFPWKRAEDIMLQRLKEALKWSMITLFAFNSLSDILLSISKNKELMIPLGLFIGCAAADVFKETAMELFPSVSLKEEGLKKTLVAVGVFFIFVKVVSAYLALRGSLLLSHVGNGGLLQVLWLWRKLNEVDSPSLVEKSEK</sequence>
<gene>
    <name evidence="2" type="ORF">C5167_037417</name>
</gene>
<dbReference type="PANTHER" id="PTHR36000:SF3">
    <property type="entry name" value="EMBRYO DEFECTIVE 1273"/>
    <property type="match status" value="1"/>
</dbReference>
<dbReference type="OrthoDB" id="742048at2759"/>
<evidence type="ECO:0000256" key="1">
    <source>
        <dbReference type="SAM" id="Phobius"/>
    </source>
</evidence>
<dbReference type="OMA" id="ELEMKWQ"/>
<dbReference type="PANTHER" id="PTHR36000">
    <property type="entry name" value="DEFECTIVE 1273 PROTEIN, PUTATIVE-RELATED"/>
    <property type="match status" value="1"/>
</dbReference>
<protein>
    <submittedName>
        <fullName evidence="2">Uncharacterized protein</fullName>
    </submittedName>
</protein>
<dbReference type="Gramene" id="RZC44455">
    <property type="protein sequence ID" value="RZC44455"/>
    <property type="gene ID" value="C5167_037417"/>
</dbReference>
<feature type="transmembrane region" description="Helical" evidence="1">
    <location>
        <begin position="163"/>
        <end position="181"/>
    </location>
</feature>
<proteinExistence type="predicted"/>
<dbReference type="Proteomes" id="UP000316621">
    <property type="component" value="Chromosome 1"/>
</dbReference>
<dbReference type="EMBL" id="CM010715">
    <property type="protein sequence ID" value="RZC44455.1"/>
    <property type="molecule type" value="Genomic_DNA"/>
</dbReference>
<organism evidence="2 3">
    <name type="scientific">Papaver somniferum</name>
    <name type="common">Opium poppy</name>
    <dbReference type="NCBI Taxonomy" id="3469"/>
    <lineage>
        <taxon>Eukaryota</taxon>
        <taxon>Viridiplantae</taxon>
        <taxon>Streptophyta</taxon>
        <taxon>Embryophyta</taxon>
        <taxon>Tracheophyta</taxon>
        <taxon>Spermatophyta</taxon>
        <taxon>Magnoliopsida</taxon>
        <taxon>Ranunculales</taxon>
        <taxon>Papaveraceae</taxon>
        <taxon>Papaveroideae</taxon>
        <taxon>Papaver</taxon>
    </lineage>
</organism>
<evidence type="ECO:0000313" key="2">
    <source>
        <dbReference type="EMBL" id="RZC44455.1"/>
    </source>
</evidence>
<keyword evidence="1" id="KW-0472">Membrane</keyword>
<keyword evidence="3" id="KW-1185">Reference proteome</keyword>
<dbReference type="AlphaFoldDB" id="A0A4Y7IAL0"/>
<keyword evidence="1" id="KW-1133">Transmembrane helix</keyword>
<reference evidence="2 3" key="1">
    <citation type="journal article" date="2018" name="Science">
        <title>The opium poppy genome and morphinan production.</title>
        <authorList>
            <person name="Guo L."/>
            <person name="Winzer T."/>
            <person name="Yang X."/>
            <person name="Li Y."/>
            <person name="Ning Z."/>
            <person name="He Z."/>
            <person name="Teodor R."/>
            <person name="Lu Y."/>
            <person name="Bowser T.A."/>
            <person name="Graham I.A."/>
            <person name="Ye K."/>
        </authorList>
    </citation>
    <scope>NUCLEOTIDE SEQUENCE [LARGE SCALE GENOMIC DNA]</scope>
    <source>
        <strain evidence="3">cv. HN1</strain>
        <tissue evidence="2">Leaves</tissue>
    </source>
</reference>
<evidence type="ECO:0000313" key="3">
    <source>
        <dbReference type="Proteomes" id="UP000316621"/>
    </source>
</evidence>
<name>A0A4Y7IAL0_PAPSO</name>